<evidence type="ECO:0000256" key="1">
    <source>
        <dbReference type="SAM" id="SignalP"/>
    </source>
</evidence>
<organism evidence="2 3">
    <name type="scientific">Kaistia defluvii</name>
    <dbReference type="NCBI Taxonomy" id="410841"/>
    <lineage>
        <taxon>Bacteria</taxon>
        <taxon>Pseudomonadati</taxon>
        <taxon>Pseudomonadota</taxon>
        <taxon>Alphaproteobacteria</taxon>
        <taxon>Hyphomicrobiales</taxon>
        <taxon>Kaistiaceae</taxon>
        <taxon>Kaistia</taxon>
    </lineage>
</organism>
<dbReference type="EMBL" id="JBEPSM010000001">
    <property type="protein sequence ID" value="MET4633341.1"/>
    <property type="molecule type" value="Genomic_DNA"/>
</dbReference>
<dbReference type="RefSeq" id="WP_354549548.1">
    <property type="nucleotide sequence ID" value="NZ_JBEPSM010000001.1"/>
</dbReference>
<feature type="signal peptide" evidence="1">
    <location>
        <begin position="1"/>
        <end position="28"/>
    </location>
</feature>
<comment type="caution">
    <text evidence="2">The sequence shown here is derived from an EMBL/GenBank/DDBJ whole genome shotgun (WGS) entry which is preliminary data.</text>
</comment>
<gene>
    <name evidence="2" type="ORF">ABIE08_001254</name>
</gene>
<evidence type="ECO:0000313" key="2">
    <source>
        <dbReference type="EMBL" id="MET4633341.1"/>
    </source>
</evidence>
<dbReference type="Proteomes" id="UP001549321">
    <property type="component" value="Unassembled WGS sequence"/>
</dbReference>
<evidence type="ECO:0000313" key="3">
    <source>
        <dbReference type="Proteomes" id="UP001549321"/>
    </source>
</evidence>
<keyword evidence="3" id="KW-1185">Reference proteome</keyword>
<name>A0ABV2QY29_9HYPH</name>
<proteinExistence type="predicted"/>
<sequence>MNLPMRSKFGKAALGAAFVVMAATAAQAAEPVLISYEAAPSSGFELPKLDQATYAVRAAFALQALTDIVPKIAAAAGVPVSKMVSEVTPGGYLLKTNASLQTMADLDDEAADRFAASLGYVFRQYSVLISRLDDPSGQTDFVKVTFPRDKLDSAVAQAFFEKAASVDKGLGGGYTAFGDDQIFLNVTDSAGKPYSGLDHAAFLAGLEKAAAEFEPVKPTVSNNGKAVARFVENDWAAKPAGEDYIARLGGAGSDLVKKLDAIEADYAALVGAAATRYGWK</sequence>
<keyword evidence="1" id="KW-0732">Signal</keyword>
<protein>
    <submittedName>
        <fullName evidence="2">Uncharacterized protein</fullName>
    </submittedName>
</protein>
<accession>A0ABV2QY29</accession>
<feature type="chain" id="PRO_5046357374" evidence="1">
    <location>
        <begin position="29"/>
        <end position="280"/>
    </location>
</feature>
<reference evidence="2 3" key="1">
    <citation type="submission" date="2024-06" db="EMBL/GenBank/DDBJ databases">
        <title>Sorghum-associated microbial communities from plants grown in Nebraska, USA.</title>
        <authorList>
            <person name="Schachtman D."/>
        </authorList>
    </citation>
    <scope>NUCLEOTIDE SEQUENCE [LARGE SCALE GENOMIC DNA]</scope>
    <source>
        <strain evidence="2 3">3207</strain>
    </source>
</reference>